<dbReference type="OrthoDB" id="265044at2759"/>
<dbReference type="PANTHER" id="PTHR46149:SF7">
    <property type="entry name" value="GTP-BINDING PROTEIN DI-RAS2"/>
    <property type="match status" value="1"/>
</dbReference>
<evidence type="ECO:0000256" key="4">
    <source>
        <dbReference type="ARBA" id="ARBA00023134"/>
    </source>
</evidence>
<dbReference type="PROSITE" id="PS51421">
    <property type="entry name" value="RAS"/>
    <property type="match status" value="1"/>
</dbReference>
<dbReference type="InterPro" id="IPR001806">
    <property type="entry name" value="Small_GTPase"/>
</dbReference>
<keyword evidence="4" id="KW-0342">GTP-binding</keyword>
<feature type="compositionally biased region" description="Polar residues" evidence="8">
    <location>
        <begin position="34"/>
        <end position="45"/>
    </location>
</feature>
<dbReference type="Gene3D" id="3.40.50.300">
    <property type="entry name" value="P-loop containing nucleotide triphosphate hydrolases"/>
    <property type="match status" value="1"/>
</dbReference>
<keyword evidence="5" id="KW-0472">Membrane</keyword>
<reference evidence="9" key="1">
    <citation type="submission" date="2021-02" db="EMBL/GenBank/DDBJ databases">
        <authorList>
            <person name="Nowell W R."/>
        </authorList>
    </citation>
    <scope>NUCLEOTIDE SEQUENCE</scope>
</reference>
<name>A0A814IF65_9BILA</name>
<dbReference type="PRINTS" id="PR00449">
    <property type="entry name" value="RASTRNSFRMNG"/>
</dbReference>
<evidence type="ECO:0000256" key="2">
    <source>
        <dbReference type="ARBA" id="ARBA00022475"/>
    </source>
</evidence>
<protein>
    <submittedName>
        <fullName evidence="9">Uncharacterized protein</fullName>
    </submittedName>
</protein>
<dbReference type="PROSITE" id="PS51419">
    <property type="entry name" value="RAB"/>
    <property type="match status" value="1"/>
</dbReference>
<dbReference type="NCBIfam" id="TIGR00231">
    <property type="entry name" value="small_GTP"/>
    <property type="match status" value="1"/>
</dbReference>
<evidence type="ECO:0000256" key="5">
    <source>
        <dbReference type="ARBA" id="ARBA00023136"/>
    </source>
</evidence>
<evidence type="ECO:0000313" key="9">
    <source>
        <dbReference type="EMBL" id="CAF1023722.1"/>
    </source>
</evidence>
<dbReference type="GO" id="GO:0005886">
    <property type="term" value="C:plasma membrane"/>
    <property type="evidence" value="ECO:0007669"/>
    <property type="project" value="UniProtKB-SubCell"/>
</dbReference>
<feature type="compositionally biased region" description="Basic and acidic residues" evidence="8">
    <location>
        <begin position="238"/>
        <end position="250"/>
    </location>
</feature>
<dbReference type="InterPro" id="IPR027417">
    <property type="entry name" value="P-loop_NTPase"/>
</dbReference>
<feature type="region of interest" description="Disordered" evidence="8">
    <location>
        <begin position="1"/>
        <end position="50"/>
    </location>
</feature>
<organism evidence="9 10">
    <name type="scientific">Adineta steineri</name>
    <dbReference type="NCBI Taxonomy" id="433720"/>
    <lineage>
        <taxon>Eukaryota</taxon>
        <taxon>Metazoa</taxon>
        <taxon>Spiralia</taxon>
        <taxon>Gnathifera</taxon>
        <taxon>Rotifera</taxon>
        <taxon>Eurotatoria</taxon>
        <taxon>Bdelloidea</taxon>
        <taxon>Adinetida</taxon>
        <taxon>Adinetidae</taxon>
        <taxon>Adineta</taxon>
    </lineage>
</organism>
<keyword evidence="2" id="KW-1003">Cell membrane</keyword>
<dbReference type="Proteomes" id="UP000663832">
    <property type="component" value="Unassembled WGS sequence"/>
</dbReference>
<comment type="caution">
    <text evidence="9">The sequence shown here is derived from an EMBL/GenBank/DDBJ whole genome shotgun (WGS) entry which is preliminary data.</text>
</comment>
<dbReference type="Pfam" id="PF00071">
    <property type="entry name" value="Ras"/>
    <property type="match status" value="1"/>
</dbReference>
<accession>A0A814IF65</accession>
<feature type="compositionally biased region" description="Low complexity" evidence="8">
    <location>
        <begin position="1"/>
        <end position="12"/>
    </location>
</feature>
<proteinExistence type="inferred from homology"/>
<dbReference type="AlphaFoldDB" id="A0A814IF65"/>
<dbReference type="SUPFAM" id="SSF52540">
    <property type="entry name" value="P-loop containing nucleoside triphosphate hydrolases"/>
    <property type="match status" value="1"/>
</dbReference>
<keyword evidence="3" id="KW-0488">Methylation</keyword>
<dbReference type="InterPro" id="IPR052236">
    <property type="entry name" value="Small_GTPase_RasD"/>
</dbReference>
<keyword evidence="10" id="KW-1185">Reference proteome</keyword>
<keyword evidence="6" id="KW-0449">Lipoprotein</keyword>
<dbReference type="SMART" id="SM00175">
    <property type="entry name" value="RAB"/>
    <property type="match status" value="1"/>
</dbReference>
<dbReference type="GO" id="GO:0003924">
    <property type="term" value="F:GTPase activity"/>
    <property type="evidence" value="ECO:0007669"/>
    <property type="project" value="InterPro"/>
</dbReference>
<comment type="subcellular location">
    <subcellularLocation>
        <location evidence="1">Cell membrane</location>
        <topology evidence="1">Lipid-anchor</topology>
    </subcellularLocation>
</comment>
<dbReference type="EMBL" id="CAJNOM010000089">
    <property type="protein sequence ID" value="CAF1023722.1"/>
    <property type="molecule type" value="Genomic_DNA"/>
</dbReference>
<dbReference type="InterPro" id="IPR005225">
    <property type="entry name" value="Small_GTP-bd"/>
</dbReference>
<evidence type="ECO:0000256" key="7">
    <source>
        <dbReference type="ARBA" id="ARBA00038061"/>
    </source>
</evidence>
<dbReference type="GO" id="GO:0005525">
    <property type="term" value="F:GTP binding"/>
    <property type="evidence" value="ECO:0007669"/>
    <property type="project" value="UniProtKB-KW"/>
</dbReference>
<gene>
    <name evidence="9" type="ORF">QVE165_LOCUS16149</name>
</gene>
<comment type="similarity">
    <text evidence="7">Belongs to the small GTPase superfamily. RasD family.</text>
</comment>
<evidence type="ECO:0000313" key="10">
    <source>
        <dbReference type="Proteomes" id="UP000663832"/>
    </source>
</evidence>
<dbReference type="SMART" id="SM00174">
    <property type="entry name" value="RHO"/>
    <property type="match status" value="1"/>
</dbReference>
<feature type="region of interest" description="Disordered" evidence="8">
    <location>
        <begin position="238"/>
        <end position="260"/>
    </location>
</feature>
<dbReference type="SMART" id="SM00173">
    <property type="entry name" value="RAS"/>
    <property type="match status" value="1"/>
</dbReference>
<evidence type="ECO:0000256" key="3">
    <source>
        <dbReference type="ARBA" id="ARBA00022481"/>
    </source>
</evidence>
<evidence type="ECO:0000256" key="6">
    <source>
        <dbReference type="ARBA" id="ARBA00023288"/>
    </source>
</evidence>
<sequence>MTSDLSDDLNSLKLQDNRRRTSANNSSRRNHASGQQKRPSFQSKRAATIDHEGPEEKLRIVVLGATKVGKTCLCQQFLQEKFVTDHKETVDEMYSAEIALVDRHIILEILDTAGIDEFPVMRRLAIARGDAFLIVYAINDASSFDIAQRMRQLVFEIKGDLVTSPIPMLIVGNKCDLDTNIREINRDYAETIVRDQWATNLIETTCRERESVLKAFHLLLHLANINLTLNFDVARRSSDPSLSSDKEHRSTNKRQSCAQQ</sequence>
<dbReference type="PANTHER" id="PTHR46149">
    <property type="entry name" value="MIP08469P"/>
    <property type="match status" value="1"/>
</dbReference>
<evidence type="ECO:0000256" key="1">
    <source>
        <dbReference type="ARBA" id="ARBA00004193"/>
    </source>
</evidence>
<keyword evidence="4" id="KW-0547">Nucleotide-binding</keyword>
<evidence type="ECO:0000256" key="8">
    <source>
        <dbReference type="SAM" id="MobiDB-lite"/>
    </source>
</evidence>
<dbReference type="PROSITE" id="PS51420">
    <property type="entry name" value="RHO"/>
    <property type="match status" value="1"/>
</dbReference>